<dbReference type="RefSeq" id="WP_281793203.1">
    <property type="nucleotide sequence ID" value="NZ_BSDR01000001.1"/>
</dbReference>
<gene>
    <name evidence="1" type="ORF">DAMNIGENAA_13560</name>
</gene>
<sequence length="199" mass="22974">MENDLAKLKLSPLYSEELGIVLSENDDKEYFKWFLASLLFGGRISETIAKHTYQAFARHDLLTPEKILKAGWDYLVYPIMREGGYVRYDERKSTQILRDCEKLLCEYNGSLKRLHEAAADAGDLEEQLLDFYGVGPVTVNIFLRELRPFWHKANPAPLPIVRELAAALGIDLDRYSPKTLTFCRIEAGLIRHRRKERQG</sequence>
<keyword evidence="2" id="KW-1185">Reference proteome</keyword>
<evidence type="ECO:0000313" key="1">
    <source>
        <dbReference type="EMBL" id="GLI33923.1"/>
    </source>
</evidence>
<evidence type="ECO:0008006" key="3">
    <source>
        <dbReference type="Google" id="ProtNLM"/>
    </source>
</evidence>
<reference evidence="1" key="1">
    <citation type="submission" date="2022-12" db="EMBL/GenBank/DDBJ databases">
        <title>Reference genome sequencing for broad-spectrum identification of bacterial and archaeal isolates by mass spectrometry.</title>
        <authorList>
            <person name="Sekiguchi Y."/>
            <person name="Tourlousse D.M."/>
        </authorList>
    </citation>
    <scope>NUCLEOTIDE SEQUENCE</scope>
    <source>
        <strain evidence="1">ASRB1</strain>
    </source>
</reference>
<accession>A0A9W6D3J9</accession>
<dbReference type="GO" id="GO:0003824">
    <property type="term" value="F:catalytic activity"/>
    <property type="evidence" value="ECO:0007669"/>
    <property type="project" value="InterPro"/>
</dbReference>
<name>A0A9W6D3J9_9BACT</name>
<dbReference type="SUPFAM" id="SSF48150">
    <property type="entry name" value="DNA-glycosylase"/>
    <property type="match status" value="1"/>
</dbReference>
<dbReference type="EMBL" id="BSDR01000001">
    <property type="protein sequence ID" value="GLI33923.1"/>
    <property type="molecule type" value="Genomic_DNA"/>
</dbReference>
<dbReference type="AlphaFoldDB" id="A0A9W6D3J9"/>
<proteinExistence type="predicted"/>
<dbReference type="GO" id="GO:0006281">
    <property type="term" value="P:DNA repair"/>
    <property type="evidence" value="ECO:0007669"/>
    <property type="project" value="InterPro"/>
</dbReference>
<protein>
    <recommendedName>
        <fullName evidence="3">DNA methylase</fullName>
    </recommendedName>
</protein>
<dbReference type="Proteomes" id="UP001144372">
    <property type="component" value="Unassembled WGS sequence"/>
</dbReference>
<comment type="caution">
    <text evidence="1">The sequence shown here is derived from an EMBL/GenBank/DDBJ whole genome shotgun (WGS) entry which is preliminary data.</text>
</comment>
<evidence type="ECO:0000313" key="2">
    <source>
        <dbReference type="Proteomes" id="UP001144372"/>
    </source>
</evidence>
<organism evidence="1 2">
    <name type="scientific">Desulforhabdus amnigena</name>
    <dbReference type="NCBI Taxonomy" id="40218"/>
    <lineage>
        <taxon>Bacteria</taxon>
        <taxon>Pseudomonadati</taxon>
        <taxon>Thermodesulfobacteriota</taxon>
        <taxon>Syntrophobacteria</taxon>
        <taxon>Syntrophobacterales</taxon>
        <taxon>Syntrophobacteraceae</taxon>
        <taxon>Desulforhabdus</taxon>
    </lineage>
</organism>
<dbReference type="InterPro" id="IPR011257">
    <property type="entry name" value="DNA_glycosylase"/>
</dbReference>